<accession>A0ABM9CSQ7</accession>
<dbReference type="PANTHER" id="PTHR43744:SF8">
    <property type="entry name" value="SN-GLYCEROL-3-PHOSPHATE TRANSPORT SYSTEM PERMEASE PROTEIN UGPE"/>
    <property type="match status" value="1"/>
</dbReference>
<keyword evidence="3" id="KW-1003">Cell membrane</keyword>
<dbReference type="InterPro" id="IPR035906">
    <property type="entry name" value="MetI-like_sf"/>
</dbReference>
<evidence type="ECO:0000256" key="3">
    <source>
        <dbReference type="ARBA" id="ARBA00022475"/>
    </source>
</evidence>
<comment type="caution">
    <text evidence="9">The sequence shown here is derived from an EMBL/GenBank/DDBJ whole genome shotgun (WGS) entry which is preliminary data.</text>
</comment>
<feature type="domain" description="ABC transmembrane type-1" evidence="8">
    <location>
        <begin position="69"/>
        <end position="261"/>
    </location>
</feature>
<evidence type="ECO:0000256" key="7">
    <source>
        <dbReference type="RuleBase" id="RU363032"/>
    </source>
</evidence>
<gene>
    <name evidence="9" type="primary">melC_19</name>
    <name evidence="9" type="ORF">PAECIP111891_05144</name>
</gene>
<dbReference type="PANTHER" id="PTHR43744">
    <property type="entry name" value="ABC TRANSPORTER PERMEASE PROTEIN MG189-RELATED-RELATED"/>
    <property type="match status" value="1"/>
</dbReference>
<protein>
    <submittedName>
        <fullName evidence="9">Melibiose/raffinose/stachyose import permease protein MelC</fullName>
    </submittedName>
</protein>
<reference evidence="9" key="1">
    <citation type="submission" date="2022-01" db="EMBL/GenBank/DDBJ databases">
        <authorList>
            <person name="Criscuolo A."/>
        </authorList>
    </citation>
    <scope>NUCLEOTIDE SEQUENCE</scope>
    <source>
        <strain evidence="9">CIP111891</strain>
    </source>
</reference>
<dbReference type="EMBL" id="CAKMMW010000020">
    <property type="protein sequence ID" value="CAH1221246.1"/>
    <property type="molecule type" value="Genomic_DNA"/>
</dbReference>
<evidence type="ECO:0000313" key="9">
    <source>
        <dbReference type="EMBL" id="CAH1221246.1"/>
    </source>
</evidence>
<keyword evidence="2 7" id="KW-0813">Transport</keyword>
<feature type="transmembrane region" description="Helical" evidence="7">
    <location>
        <begin position="12"/>
        <end position="29"/>
    </location>
</feature>
<keyword evidence="10" id="KW-1185">Reference proteome</keyword>
<evidence type="ECO:0000256" key="6">
    <source>
        <dbReference type="ARBA" id="ARBA00023136"/>
    </source>
</evidence>
<evidence type="ECO:0000256" key="4">
    <source>
        <dbReference type="ARBA" id="ARBA00022692"/>
    </source>
</evidence>
<feature type="transmembrane region" description="Helical" evidence="7">
    <location>
        <begin position="240"/>
        <end position="261"/>
    </location>
</feature>
<feature type="transmembrane region" description="Helical" evidence="7">
    <location>
        <begin position="106"/>
        <end position="126"/>
    </location>
</feature>
<keyword evidence="5 7" id="KW-1133">Transmembrane helix</keyword>
<dbReference type="CDD" id="cd06261">
    <property type="entry name" value="TM_PBP2"/>
    <property type="match status" value="1"/>
</dbReference>
<dbReference type="RefSeq" id="WP_236291258.1">
    <property type="nucleotide sequence ID" value="NZ_CAKMMW010000020.1"/>
</dbReference>
<dbReference type="SUPFAM" id="SSF161098">
    <property type="entry name" value="MetI-like"/>
    <property type="match status" value="1"/>
</dbReference>
<comment type="similarity">
    <text evidence="7">Belongs to the binding-protein-dependent transport system permease family.</text>
</comment>
<dbReference type="Gene3D" id="1.10.3720.10">
    <property type="entry name" value="MetI-like"/>
    <property type="match status" value="1"/>
</dbReference>
<keyword evidence="6 7" id="KW-0472">Membrane</keyword>
<evidence type="ECO:0000259" key="8">
    <source>
        <dbReference type="PROSITE" id="PS50928"/>
    </source>
</evidence>
<evidence type="ECO:0000313" key="10">
    <source>
        <dbReference type="Proteomes" id="UP000838821"/>
    </source>
</evidence>
<organism evidence="9 10">
    <name type="scientific">Paenibacillus allorhizoplanae</name>
    <dbReference type="NCBI Taxonomy" id="2905648"/>
    <lineage>
        <taxon>Bacteria</taxon>
        <taxon>Bacillati</taxon>
        <taxon>Bacillota</taxon>
        <taxon>Bacilli</taxon>
        <taxon>Bacillales</taxon>
        <taxon>Paenibacillaceae</taxon>
        <taxon>Paenibacillus</taxon>
    </lineage>
</organism>
<proteinExistence type="inferred from homology"/>
<sequence length="276" mass="31307">MNPRMKKRMFEGSVLLLALLYSIPLYLIAVNSLKSNNQIQQHPLGFPDFSIGLDNLIRAFKAMEILKAYAVTFSIAIMSLTYIIFFSAMAAYAIARINHWFFQSVYWFYVSLILMPIQAAFIPLIFVLKKFHLYNNLFGISAVYIGVLSSFSIFMFVGFIRGISIELEEAAKIEGCSTLRLFVQIVFPLMKPISATLFIFQFVHIWDDLLLPLVLLTSNKYPTVTLSLYKFFSDLGQTDLSLLFGGFILVLAPVIVMFLFLQKYFVSGLQAGALKG</sequence>
<dbReference type="Proteomes" id="UP000838821">
    <property type="component" value="Unassembled WGS sequence"/>
</dbReference>
<evidence type="ECO:0000256" key="1">
    <source>
        <dbReference type="ARBA" id="ARBA00004651"/>
    </source>
</evidence>
<dbReference type="InterPro" id="IPR000515">
    <property type="entry name" value="MetI-like"/>
</dbReference>
<evidence type="ECO:0000256" key="2">
    <source>
        <dbReference type="ARBA" id="ARBA00022448"/>
    </source>
</evidence>
<feature type="transmembrane region" description="Helical" evidence="7">
    <location>
        <begin position="68"/>
        <end position="94"/>
    </location>
</feature>
<evidence type="ECO:0000256" key="5">
    <source>
        <dbReference type="ARBA" id="ARBA00022989"/>
    </source>
</evidence>
<keyword evidence="4 7" id="KW-0812">Transmembrane</keyword>
<feature type="transmembrane region" description="Helical" evidence="7">
    <location>
        <begin position="138"/>
        <end position="160"/>
    </location>
</feature>
<name>A0ABM9CSQ7_9BACL</name>
<dbReference type="PROSITE" id="PS50928">
    <property type="entry name" value="ABC_TM1"/>
    <property type="match status" value="1"/>
</dbReference>
<comment type="subcellular location">
    <subcellularLocation>
        <location evidence="1 7">Cell membrane</location>
        <topology evidence="1 7">Multi-pass membrane protein</topology>
    </subcellularLocation>
</comment>
<feature type="transmembrane region" description="Helical" evidence="7">
    <location>
        <begin position="181"/>
        <end position="206"/>
    </location>
</feature>
<dbReference type="Pfam" id="PF00528">
    <property type="entry name" value="BPD_transp_1"/>
    <property type="match status" value="1"/>
</dbReference>